<comment type="caution">
    <text evidence="4">The sequence shown here is derived from an EMBL/GenBank/DDBJ whole genome shotgun (WGS) entry which is preliminary data.</text>
</comment>
<dbReference type="InterPro" id="IPR002701">
    <property type="entry name" value="CM_II_prokaryot"/>
</dbReference>
<dbReference type="Gene3D" id="1.20.59.10">
    <property type="entry name" value="Chorismate mutase"/>
    <property type="match status" value="1"/>
</dbReference>
<proteinExistence type="predicted"/>
<dbReference type="EC" id="5.4.99.5" evidence="1"/>
<feature type="domain" description="Chorismate mutase" evidence="3">
    <location>
        <begin position="11"/>
        <end position="101"/>
    </location>
</feature>
<dbReference type="PANTHER" id="PTHR38041:SF1">
    <property type="entry name" value="CHORISMATE MUTASE"/>
    <property type="match status" value="1"/>
</dbReference>
<dbReference type="PROSITE" id="PS51168">
    <property type="entry name" value="CHORISMATE_MUT_2"/>
    <property type="match status" value="1"/>
</dbReference>
<reference evidence="4 5" key="1">
    <citation type="submission" date="2023-08" db="EMBL/GenBank/DDBJ databases">
        <title>Rhodoferax potami sp. nov. and Rhodoferax mekongensis sp. nov., isolated from the Mekong River in Thailand.</title>
        <authorList>
            <person name="Kitikhun S."/>
            <person name="Charoenyingcharoen P."/>
            <person name="Siriarchawattana P."/>
            <person name="Likhitrattanapisal S."/>
            <person name="Nilsakha T."/>
            <person name="Chanpet A."/>
            <person name="Rattanawaree P."/>
            <person name="Ingsriswang S."/>
        </authorList>
    </citation>
    <scope>NUCLEOTIDE SEQUENCE [LARGE SCALE GENOMIC DNA]</scope>
    <source>
        <strain evidence="4 5">TBRC 17660</strain>
    </source>
</reference>
<dbReference type="Proteomes" id="UP001321700">
    <property type="component" value="Unassembled WGS sequence"/>
</dbReference>
<protein>
    <recommendedName>
        <fullName evidence="1">chorismate mutase</fullName>
        <ecNumber evidence="1">5.4.99.5</ecNumber>
    </recommendedName>
</protein>
<dbReference type="RefSeq" id="WP_313874252.1">
    <property type="nucleotide sequence ID" value="NZ_JAVBIK010000001.1"/>
</dbReference>
<dbReference type="InterPro" id="IPR036979">
    <property type="entry name" value="CM_dom_sf"/>
</dbReference>
<dbReference type="InterPro" id="IPR036263">
    <property type="entry name" value="Chorismate_II_sf"/>
</dbReference>
<organism evidence="4 5">
    <name type="scientific">Rhodoferax potami</name>
    <dbReference type="NCBI Taxonomy" id="3068338"/>
    <lineage>
        <taxon>Bacteria</taxon>
        <taxon>Pseudomonadati</taxon>
        <taxon>Pseudomonadota</taxon>
        <taxon>Betaproteobacteria</taxon>
        <taxon>Burkholderiales</taxon>
        <taxon>Comamonadaceae</taxon>
        <taxon>Rhodoferax</taxon>
    </lineage>
</organism>
<evidence type="ECO:0000256" key="1">
    <source>
        <dbReference type="ARBA" id="ARBA00012404"/>
    </source>
</evidence>
<gene>
    <name evidence="4" type="ORF">RAE19_07215</name>
</gene>
<evidence type="ECO:0000313" key="4">
    <source>
        <dbReference type="EMBL" id="MDT7518494.1"/>
    </source>
</evidence>
<keyword evidence="2" id="KW-0413">Isomerase</keyword>
<evidence type="ECO:0000256" key="2">
    <source>
        <dbReference type="ARBA" id="ARBA00023235"/>
    </source>
</evidence>
<evidence type="ECO:0000259" key="3">
    <source>
        <dbReference type="PROSITE" id="PS51168"/>
    </source>
</evidence>
<evidence type="ECO:0000313" key="5">
    <source>
        <dbReference type="Proteomes" id="UP001321700"/>
    </source>
</evidence>
<keyword evidence="5" id="KW-1185">Reference proteome</keyword>
<dbReference type="Pfam" id="PF01817">
    <property type="entry name" value="CM_2"/>
    <property type="match status" value="1"/>
</dbReference>
<dbReference type="InterPro" id="IPR051331">
    <property type="entry name" value="Chorismate_mutase-related"/>
</dbReference>
<dbReference type="PANTHER" id="PTHR38041">
    <property type="entry name" value="CHORISMATE MUTASE"/>
    <property type="match status" value="1"/>
</dbReference>
<dbReference type="SUPFAM" id="SSF48600">
    <property type="entry name" value="Chorismate mutase II"/>
    <property type="match status" value="1"/>
</dbReference>
<dbReference type="SMART" id="SM00830">
    <property type="entry name" value="CM_2"/>
    <property type="match status" value="1"/>
</dbReference>
<sequence>MSLLHKDLPQARHCDTMAEVRSHIDALDERITALLVERTHYMSQAARIKQDVTKVHDQERIEFIAARVRRMATELGGQPDVLEAAYRALMDASIAFEHREFARLRQGETV</sequence>
<dbReference type="EMBL" id="JAVBIK010000001">
    <property type="protein sequence ID" value="MDT7518494.1"/>
    <property type="molecule type" value="Genomic_DNA"/>
</dbReference>
<accession>A0ABU3KL49</accession>
<name>A0ABU3KL49_9BURK</name>